<dbReference type="EMBL" id="FOBF01000001">
    <property type="protein sequence ID" value="SEK33975.1"/>
    <property type="molecule type" value="Genomic_DNA"/>
</dbReference>
<dbReference type="AlphaFoldDB" id="A0A1H7GDU4"/>
<feature type="chain" id="PRO_5011457174" description="Phospholipid-binding protein, PBP family" evidence="2">
    <location>
        <begin position="25"/>
        <end position="195"/>
    </location>
</feature>
<name>A0A1H7GDU4_9ACTN</name>
<dbReference type="RefSeq" id="WP_091097710.1">
    <property type="nucleotide sequence ID" value="NZ_FOBF01000001.1"/>
</dbReference>
<organism evidence="3 4">
    <name type="scientific">Nonomuraea pusilla</name>
    <dbReference type="NCBI Taxonomy" id="46177"/>
    <lineage>
        <taxon>Bacteria</taxon>
        <taxon>Bacillati</taxon>
        <taxon>Actinomycetota</taxon>
        <taxon>Actinomycetes</taxon>
        <taxon>Streptosporangiales</taxon>
        <taxon>Streptosporangiaceae</taxon>
        <taxon>Nonomuraea</taxon>
    </lineage>
</organism>
<dbReference type="InterPro" id="IPR036610">
    <property type="entry name" value="PEBP-like_sf"/>
</dbReference>
<evidence type="ECO:0000256" key="2">
    <source>
        <dbReference type="SAM" id="SignalP"/>
    </source>
</evidence>
<dbReference type="STRING" id="46177.SAMN05660976_00308"/>
<gene>
    <name evidence="3" type="ORF">SAMN05660976_00308</name>
</gene>
<dbReference type="PANTHER" id="PTHR30289">
    <property type="entry name" value="UNCHARACTERIZED PROTEIN YBCL-RELATED"/>
    <property type="match status" value="1"/>
</dbReference>
<evidence type="ECO:0000313" key="3">
    <source>
        <dbReference type="EMBL" id="SEK33975.1"/>
    </source>
</evidence>
<accession>A0A1H7GDU4</accession>
<feature type="signal peptide" evidence="2">
    <location>
        <begin position="1"/>
        <end position="24"/>
    </location>
</feature>
<evidence type="ECO:0000256" key="1">
    <source>
        <dbReference type="ARBA" id="ARBA00007120"/>
    </source>
</evidence>
<evidence type="ECO:0008006" key="5">
    <source>
        <dbReference type="Google" id="ProtNLM"/>
    </source>
</evidence>
<proteinExistence type="inferred from homology"/>
<reference evidence="3 4" key="1">
    <citation type="submission" date="2016-10" db="EMBL/GenBank/DDBJ databases">
        <authorList>
            <person name="de Groot N.N."/>
        </authorList>
    </citation>
    <scope>NUCLEOTIDE SEQUENCE [LARGE SCALE GENOMIC DNA]</scope>
    <source>
        <strain evidence="3 4">DSM 43357</strain>
    </source>
</reference>
<keyword evidence="4" id="KW-1185">Reference proteome</keyword>
<comment type="similarity">
    <text evidence="1">Belongs to the UPF0098 family.</text>
</comment>
<dbReference type="CDD" id="cd00865">
    <property type="entry name" value="PEBP_bact_arch"/>
    <property type="match status" value="1"/>
</dbReference>
<dbReference type="NCBIfam" id="TIGR00481">
    <property type="entry name" value="YbhB/YbcL family Raf kinase inhibitor-like protein"/>
    <property type="match status" value="1"/>
</dbReference>
<dbReference type="Proteomes" id="UP000198953">
    <property type="component" value="Unassembled WGS sequence"/>
</dbReference>
<sequence>MKRKFTALAVAAVTVAAAAGTASAATTGAPGFGYHKVRAGVPVHAARFHVQSPDLAAGTFPAGAYADGFGCTGQNAAPALTWSGAPAGTKSFAVTMFDRDAPTGSGFWHWTVRDIPASATSIPEDVTNGANDTGATGYLGPCPPAGDRPHRYELTVLALDVADAGVPRNATPALASFALSAHVIGYARITATAKR</sequence>
<protein>
    <recommendedName>
        <fullName evidence="5">Phospholipid-binding protein, PBP family</fullName>
    </recommendedName>
</protein>
<dbReference type="InterPro" id="IPR005247">
    <property type="entry name" value="YbhB_YbcL/LppC-like"/>
</dbReference>
<dbReference type="PANTHER" id="PTHR30289:SF1">
    <property type="entry name" value="PEBP (PHOSPHATIDYLETHANOLAMINE-BINDING PROTEIN) FAMILY PROTEIN"/>
    <property type="match status" value="1"/>
</dbReference>
<dbReference type="OrthoDB" id="9797506at2"/>
<dbReference type="Gene3D" id="3.90.280.10">
    <property type="entry name" value="PEBP-like"/>
    <property type="match status" value="1"/>
</dbReference>
<evidence type="ECO:0000313" key="4">
    <source>
        <dbReference type="Proteomes" id="UP000198953"/>
    </source>
</evidence>
<dbReference type="Pfam" id="PF01161">
    <property type="entry name" value="PBP"/>
    <property type="match status" value="1"/>
</dbReference>
<dbReference type="SUPFAM" id="SSF49777">
    <property type="entry name" value="PEBP-like"/>
    <property type="match status" value="1"/>
</dbReference>
<keyword evidence="2" id="KW-0732">Signal</keyword>
<dbReference type="InterPro" id="IPR008914">
    <property type="entry name" value="PEBP"/>
</dbReference>